<dbReference type="GO" id="GO:0015385">
    <property type="term" value="F:sodium:proton antiporter activity"/>
    <property type="evidence" value="ECO:0007669"/>
    <property type="project" value="InterPro"/>
</dbReference>
<sequence length="829" mass="94200">MSQFLHHLHRVQYQPGRQHNKQNRSGKQPWIQFSLELEKVEMKKFFQINVSTSSWIVWSFVMLFSLVKSQELLLQQNKVQKATGNETDLRYNVAKFDWHHVQTPFTIALWILLASVAKVAFQLSQKLVSIFPDSSLLIILGVVVGMVLYFFRTDEKSFHMDSETFFLFLLPPIVFEAGYFMPNRAFFDNLGTILCYAVLGTIWNSLTIGLSLYAVSLTGLFCVSTPLLHVMLFASLISAVDPIAVLVVFEEIHINQILYIIVFGESLLNDAVSVVLYNIFKSYSQIGEGNIIALDIISGLVSFFVVGLGGVVIGFIWAVLISLITKWTSHVPILEPLFVFAMAYSAYLSAEMFHLSGILAIVFCGISMKQYVEGNVSEKSQTTVQYFLKMLSSSSETVIFMFLGLSTVSTYHQWDTAFIALTIFFCLVYRTIGVVLQTFFINKFRIEKLNTVDQFIMAYGGLRGAIAYGLVTALDEKLIPAKQIFVTTTIVVIFFTVFLQGMTIKPLVNFLKVKRQEKHDKTLHEQMTDRLLDHICSGIEDICGLRGHHSIRDKYEYYNTKYLKPLLMRDAPKTVNTEIVDLFTQINLKEAMDHWARFGNFPLPSDGSLSALIRNYSLQNATDFSNEQNADAKPVLDMNIFESQSNKMVEHQSNHHRTLHDKKHRHCYKDETNAAATSSVQENKEITYDENLPVRSLRNIPSKPIISYKYGNDANHSKKRVAFYEKANNDSTDSLTSYFSCGRQGPKKGGITLTEKELPWKSSNNDLLPVVDETARDDNDDRTAAVATSKINQSINFNQVPRISPMPSVPARRWNLNSVEEETKTDERT</sequence>
<evidence type="ECO:0000256" key="6">
    <source>
        <dbReference type="ARBA" id="ARBA00023065"/>
    </source>
</evidence>
<feature type="transmembrane region" description="Helical" evidence="11">
    <location>
        <begin position="417"/>
        <end position="440"/>
    </location>
</feature>
<dbReference type="GO" id="GO:0098719">
    <property type="term" value="P:sodium ion import across plasma membrane"/>
    <property type="evidence" value="ECO:0007669"/>
    <property type="project" value="TreeGrafter"/>
</dbReference>
<comment type="caution">
    <text evidence="13">The sequence shown here is derived from an EMBL/GenBank/DDBJ whole genome shotgun (WGS) entry which is preliminary data.</text>
</comment>
<feature type="domain" description="Cation/H+ exchanger transmembrane" evidence="12">
    <location>
        <begin position="112"/>
        <end position="509"/>
    </location>
</feature>
<gene>
    <name evidence="13" type="primary">SLC9A3</name>
    <name evidence="13" type="ORF">T07_1822</name>
</gene>
<feature type="region of interest" description="Disordered" evidence="10">
    <location>
        <begin position="802"/>
        <end position="829"/>
    </location>
</feature>
<keyword evidence="7 11" id="KW-0472">Membrane</keyword>
<feature type="transmembrane region" description="Helical" evidence="11">
    <location>
        <begin position="193"/>
        <end position="215"/>
    </location>
</feature>
<dbReference type="GO" id="GO:0015386">
    <property type="term" value="F:potassium:proton antiporter activity"/>
    <property type="evidence" value="ECO:0007669"/>
    <property type="project" value="TreeGrafter"/>
</dbReference>
<feature type="transmembrane region" description="Helical" evidence="11">
    <location>
        <begin position="164"/>
        <end position="181"/>
    </location>
</feature>
<evidence type="ECO:0000259" key="12">
    <source>
        <dbReference type="Pfam" id="PF00999"/>
    </source>
</evidence>
<evidence type="ECO:0000256" key="3">
    <source>
        <dbReference type="ARBA" id="ARBA00022692"/>
    </source>
</evidence>
<keyword evidence="2 9" id="KW-0813">Transport</keyword>
<dbReference type="Gene3D" id="6.10.140.1330">
    <property type="match status" value="1"/>
</dbReference>
<keyword evidence="5" id="KW-0915">Sodium</keyword>
<dbReference type="PANTHER" id="PTHR10110">
    <property type="entry name" value="SODIUM/HYDROGEN EXCHANGER"/>
    <property type="match status" value="1"/>
</dbReference>
<evidence type="ECO:0000256" key="2">
    <source>
        <dbReference type="ARBA" id="ARBA00022448"/>
    </source>
</evidence>
<dbReference type="GO" id="GO:0005886">
    <property type="term" value="C:plasma membrane"/>
    <property type="evidence" value="ECO:0007669"/>
    <property type="project" value="TreeGrafter"/>
</dbReference>
<reference evidence="13 14" key="1">
    <citation type="submission" date="2015-01" db="EMBL/GenBank/DDBJ databases">
        <title>Evolution of Trichinella species and genotypes.</title>
        <authorList>
            <person name="Korhonen P.K."/>
            <person name="Edoardo P."/>
            <person name="Giuseppe L.R."/>
            <person name="Gasser R.B."/>
        </authorList>
    </citation>
    <scope>NUCLEOTIDE SEQUENCE [LARGE SCALE GENOMIC DNA]</scope>
    <source>
        <strain evidence="13">ISS37</strain>
    </source>
</reference>
<evidence type="ECO:0000313" key="14">
    <source>
        <dbReference type="Proteomes" id="UP000054630"/>
    </source>
</evidence>
<proteinExistence type="inferred from homology"/>
<protein>
    <recommendedName>
        <fullName evidence="9">Sodium/hydrogen exchanger</fullName>
    </recommendedName>
</protein>
<keyword evidence="9" id="KW-0050">Antiport</keyword>
<name>A0A0V0RP89_9BILA</name>
<evidence type="ECO:0000256" key="9">
    <source>
        <dbReference type="RuleBase" id="RU003722"/>
    </source>
</evidence>
<keyword evidence="4 11" id="KW-1133">Transmembrane helix</keyword>
<feature type="transmembrane region" description="Helical" evidence="11">
    <location>
        <begin position="300"/>
        <end position="324"/>
    </location>
</feature>
<dbReference type="Proteomes" id="UP000054630">
    <property type="component" value="Unassembled WGS sequence"/>
</dbReference>
<dbReference type="InterPro" id="IPR018422">
    <property type="entry name" value="Cation/H_exchanger_CPA1"/>
</dbReference>
<dbReference type="STRING" id="6336.A0A0V0RP89"/>
<evidence type="ECO:0000256" key="1">
    <source>
        <dbReference type="ARBA" id="ARBA00004141"/>
    </source>
</evidence>
<accession>A0A0V0RP89</accession>
<dbReference type="Pfam" id="PF00999">
    <property type="entry name" value="Na_H_Exchanger"/>
    <property type="match status" value="1"/>
</dbReference>
<keyword evidence="8 9" id="KW-0739">Sodium transport</keyword>
<keyword evidence="3 9" id="KW-0812">Transmembrane</keyword>
<feature type="transmembrane region" description="Helical" evidence="11">
    <location>
        <begin position="227"/>
        <end position="249"/>
    </location>
</feature>
<dbReference type="GO" id="GO:0051453">
    <property type="term" value="P:regulation of intracellular pH"/>
    <property type="evidence" value="ECO:0007669"/>
    <property type="project" value="TreeGrafter"/>
</dbReference>
<feature type="transmembrane region" description="Helical" evidence="11">
    <location>
        <begin position="452"/>
        <end position="471"/>
    </location>
</feature>
<dbReference type="PRINTS" id="PR01084">
    <property type="entry name" value="NAHEXCHNGR"/>
</dbReference>
<dbReference type="PANTHER" id="PTHR10110:SF98">
    <property type="entry name" value="SODIUM_HYDROGEN EXCHANGER"/>
    <property type="match status" value="1"/>
</dbReference>
<organism evidence="13 14">
    <name type="scientific">Trichinella nelsoni</name>
    <dbReference type="NCBI Taxonomy" id="6336"/>
    <lineage>
        <taxon>Eukaryota</taxon>
        <taxon>Metazoa</taxon>
        <taxon>Ecdysozoa</taxon>
        <taxon>Nematoda</taxon>
        <taxon>Enoplea</taxon>
        <taxon>Dorylaimia</taxon>
        <taxon>Trichinellida</taxon>
        <taxon>Trichinellidae</taxon>
        <taxon>Trichinella</taxon>
    </lineage>
</organism>
<dbReference type="OrthoDB" id="196264at2759"/>
<feature type="transmembrane region" description="Helical" evidence="11">
    <location>
        <begin position="45"/>
        <end position="67"/>
    </location>
</feature>
<feature type="transmembrane region" description="Helical" evidence="11">
    <location>
        <begin position="483"/>
        <end position="508"/>
    </location>
</feature>
<feature type="transmembrane region" description="Helical" evidence="11">
    <location>
        <begin position="135"/>
        <end position="152"/>
    </location>
</feature>
<feature type="transmembrane region" description="Helical" evidence="11">
    <location>
        <begin position="105"/>
        <end position="123"/>
    </location>
</feature>
<keyword evidence="14" id="KW-1185">Reference proteome</keyword>
<comment type="similarity">
    <text evidence="9">Belongs to the monovalent cation:proton antiporter 1 (CPA1) transporter (TC 2.A.36) family.</text>
</comment>
<comment type="subcellular location">
    <subcellularLocation>
        <location evidence="1">Membrane</location>
        <topology evidence="1">Multi-pass membrane protein</topology>
    </subcellularLocation>
</comment>
<evidence type="ECO:0000256" key="11">
    <source>
        <dbReference type="SAM" id="Phobius"/>
    </source>
</evidence>
<dbReference type="EMBL" id="JYDL01000115">
    <property type="protein sequence ID" value="KRX16069.1"/>
    <property type="molecule type" value="Genomic_DNA"/>
</dbReference>
<evidence type="ECO:0000256" key="10">
    <source>
        <dbReference type="SAM" id="MobiDB-lite"/>
    </source>
</evidence>
<dbReference type="InterPro" id="IPR006153">
    <property type="entry name" value="Cation/H_exchanger_TM"/>
</dbReference>
<evidence type="ECO:0000256" key="5">
    <source>
        <dbReference type="ARBA" id="ARBA00023053"/>
    </source>
</evidence>
<evidence type="ECO:0000256" key="8">
    <source>
        <dbReference type="ARBA" id="ARBA00023201"/>
    </source>
</evidence>
<keyword evidence="6 9" id="KW-0406">Ion transport</keyword>
<evidence type="ECO:0000256" key="4">
    <source>
        <dbReference type="ARBA" id="ARBA00022989"/>
    </source>
</evidence>
<evidence type="ECO:0000256" key="7">
    <source>
        <dbReference type="ARBA" id="ARBA00023136"/>
    </source>
</evidence>
<dbReference type="AlphaFoldDB" id="A0A0V0RP89"/>
<dbReference type="NCBIfam" id="TIGR00840">
    <property type="entry name" value="b_cpa1"/>
    <property type="match status" value="1"/>
</dbReference>
<evidence type="ECO:0000313" key="13">
    <source>
        <dbReference type="EMBL" id="KRX16069.1"/>
    </source>
</evidence>
<dbReference type="InterPro" id="IPR004709">
    <property type="entry name" value="NaH_exchanger"/>
</dbReference>